<dbReference type="VEuPathDB" id="AmoebaDB:EHI_152490"/>
<dbReference type="Gene3D" id="3.40.50.11500">
    <property type="match status" value="1"/>
</dbReference>
<dbReference type="VEuPathDB" id="AmoebaDB:KM1_002110"/>
<dbReference type="Gene3D" id="3.30.450.200">
    <property type="match status" value="1"/>
</dbReference>
<dbReference type="InterPro" id="IPR001194">
    <property type="entry name" value="cDENN_dom"/>
</dbReference>
<dbReference type="VEuPathDB" id="AmoebaDB:EHI8A_044570"/>
<dbReference type="PROSITE" id="PS50211">
    <property type="entry name" value="DENN"/>
    <property type="match status" value="1"/>
</dbReference>
<dbReference type="SMART" id="SM00799">
    <property type="entry name" value="DENN"/>
    <property type="match status" value="1"/>
</dbReference>
<dbReference type="AlphaFoldDB" id="A0A5K1U7H7"/>
<accession>A0A5K1U7H7</accession>
<reference evidence="2 3" key="1">
    <citation type="submission" date="2016-05" db="EMBL/GenBank/DDBJ databases">
        <title>First whole genome sequencing of Entamoeba histolytica HM1:IMSS-clone-6.</title>
        <authorList>
            <person name="Mukherjee Avik.K."/>
            <person name="Izumyama S."/>
            <person name="Nakada-Tsukui K."/>
            <person name="Nozaki T."/>
        </authorList>
    </citation>
    <scope>NUCLEOTIDE SEQUENCE [LARGE SCALE GENOMIC DNA]</scope>
    <source>
        <strain evidence="2 3">HM1:IMSS clone 6</strain>
    </source>
</reference>
<dbReference type="InterPro" id="IPR005112">
    <property type="entry name" value="dDENN_dom"/>
</dbReference>
<feature type="domain" description="UDENN" evidence="1">
    <location>
        <begin position="44"/>
        <end position="454"/>
    </location>
</feature>
<dbReference type="SMART" id="SM00800">
    <property type="entry name" value="uDENN"/>
    <property type="match status" value="1"/>
</dbReference>
<dbReference type="InterPro" id="IPR043153">
    <property type="entry name" value="DENN_C"/>
</dbReference>
<dbReference type="InterPro" id="IPR005113">
    <property type="entry name" value="uDENN_dom"/>
</dbReference>
<dbReference type="OMA" id="HSTSKCI"/>
<gene>
    <name evidence="2" type="ORF">CL6EHI_152490</name>
</gene>
<name>A0A5K1U7H7_ENTHI</name>
<comment type="caution">
    <text evidence="2">The sequence shown here is derived from an EMBL/GenBank/DDBJ whole genome shotgun (WGS) entry which is preliminary data.</text>
</comment>
<dbReference type="Proteomes" id="UP000078387">
    <property type="component" value="Unassembled WGS sequence"/>
</dbReference>
<evidence type="ECO:0000259" key="1">
    <source>
        <dbReference type="PROSITE" id="PS50211"/>
    </source>
</evidence>
<evidence type="ECO:0000313" key="2">
    <source>
        <dbReference type="EMBL" id="GAT91502.1"/>
    </source>
</evidence>
<sequence>MKSTKLKIYSKRYKPIDFEEERKRRNMFSQLKLGELPPQQQLADQFLIIGSNSIDDTPTVLYQYPSTQLNDFTYDILVDYCFPEGVLHTRKEAKSVEEVEKIMHQCKRSHQHVSHFFTFFFASQIIGLTRYAFCFSKLRIQRDETNPLVYYEDEVIYVLLSLCNRFSLQITFLESLLDLDYSNQITFEQHPPCDVFEDYLHSYFLLPSSFSKQIKVSWKADPLIDKDVTLSRCLFFRVVSLSNLLTLISAVLLERKVFIKSEHRCLVSNAISFLIEVIKPFKYEFPIISVLTNKLVDLMDSPTPLLVGCYKVPSELPENSYLYNIDSKTLQCFGEKVIPFPINERTINDIKEILKPLKRYPAHSTSNCILIHSQIIEWAMQKIQVEIRLMFQEFEDYCISSHGSDCNAISLFMKNEFVQSQKKDIQPFLKEFVETQMFENFKTKQLVEIDKKKAEQLKKR</sequence>
<dbReference type="VEuPathDB" id="AmoebaDB:EHI5A_000780"/>
<dbReference type="InterPro" id="IPR051942">
    <property type="entry name" value="DENN_domain_containing_2"/>
</dbReference>
<dbReference type="Pfam" id="PF03455">
    <property type="entry name" value="dDENN"/>
    <property type="match status" value="1"/>
</dbReference>
<dbReference type="PANTHER" id="PTHR15288:SF20">
    <property type="entry name" value="UDENN DOMAIN-CONTAINING PROTEIN"/>
    <property type="match status" value="1"/>
</dbReference>
<dbReference type="VEuPathDB" id="AmoebaDB:EHI7A_018650"/>
<dbReference type="Pfam" id="PF02141">
    <property type="entry name" value="DENN"/>
    <property type="match status" value="1"/>
</dbReference>
<dbReference type="EMBL" id="BDEQ01000001">
    <property type="protein sequence ID" value="GAT91502.1"/>
    <property type="molecule type" value="Genomic_DNA"/>
</dbReference>
<organism evidence="2 3">
    <name type="scientific">Entamoeba histolytica</name>
    <dbReference type="NCBI Taxonomy" id="5759"/>
    <lineage>
        <taxon>Eukaryota</taxon>
        <taxon>Amoebozoa</taxon>
        <taxon>Evosea</taxon>
        <taxon>Archamoebae</taxon>
        <taxon>Mastigamoebida</taxon>
        <taxon>Entamoebidae</taxon>
        <taxon>Entamoeba</taxon>
    </lineage>
</organism>
<evidence type="ECO:0000313" key="3">
    <source>
        <dbReference type="Proteomes" id="UP000078387"/>
    </source>
</evidence>
<dbReference type="InterPro" id="IPR037516">
    <property type="entry name" value="Tripartite_DENN"/>
</dbReference>
<protein>
    <recommendedName>
        <fullName evidence="1">UDENN domain-containing protein</fullName>
    </recommendedName>
</protein>
<dbReference type="PANTHER" id="PTHR15288">
    <property type="entry name" value="DENN DOMAIN-CONTAINING PROTEIN 2"/>
    <property type="match status" value="1"/>
</dbReference>
<proteinExistence type="predicted"/>